<organism evidence="2 3">
    <name type="scientific">Providencia alcalifaciens DSM 30120</name>
    <dbReference type="NCBI Taxonomy" id="520999"/>
    <lineage>
        <taxon>Bacteria</taxon>
        <taxon>Pseudomonadati</taxon>
        <taxon>Pseudomonadota</taxon>
        <taxon>Gammaproteobacteria</taxon>
        <taxon>Enterobacterales</taxon>
        <taxon>Morganellaceae</taxon>
        <taxon>Providencia</taxon>
    </lineage>
</organism>
<dbReference type="GeneID" id="57292573"/>
<evidence type="ECO:0000313" key="2">
    <source>
        <dbReference type="EMBL" id="EEB47244.1"/>
    </source>
</evidence>
<dbReference type="GO" id="GO:0008168">
    <property type="term" value="F:methyltransferase activity"/>
    <property type="evidence" value="ECO:0007669"/>
    <property type="project" value="UniProtKB-KW"/>
</dbReference>
<dbReference type="EMBL" id="ABXW01000012">
    <property type="protein sequence ID" value="EEB47244.1"/>
    <property type="molecule type" value="Genomic_DNA"/>
</dbReference>
<accession>B6XBE9</accession>
<keyword evidence="2" id="KW-0489">Methyltransferase</keyword>
<protein>
    <submittedName>
        <fullName evidence="2">Methyltransferase domain protein</fullName>
    </submittedName>
</protein>
<dbReference type="SUPFAM" id="SSF53335">
    <property type="entry name" value="S-adenosyl-L-methionine-dependent methyltransferases"/>
    <property type="match status" value="1"/>
</dbReference>
<feature type="domain" description="Methyltransferase type 12" evidence="1">
    <location>
        <begin position="54"/>
        <end position="152"/>
    </location>
</feature>
<gene>
    <name evidence="2" type="ORF">PROVALCAL_00658</name>
</gene>
<dbReference type="Proteomes" id="UP000003729">
    <property type="component" value="Unassembled WGS sequence"/>
</dbReference>
<reference evidence="2 3" key="2">
    <citation type="submission" date="2008-10" db="EMBL/GenBank/DDBJ databases">
        <authorList>
            <person name="Fulton L."/>
            <person name="Clifton S."/>
            <person name="Fulton B."/>
            <person name="Xu J."/>
            <person name="Minx P."/>
            <person name="Pepin K.H."/>
            <person name="Johnson M."/>
            <person name="Bhonagiri V."/>
            <person name="Nash W.E."/>
            <person name="Mardis E.R."/>
            <person name="Wilson R.K."/>
        </authorList>
    </citation>
    <scope>NUCLEOTIDE SEQUENCE [LARGE SCALE GENOMIC DNA]</scope>
    <source>
        <strain evidence="2 3">DSM 30120</strain>
    </source>
</reference>
<keyword evidence="2" id="KW-0808">Transferase</keyword>
<reference evidence="2 3" key="1">
    <citation type="submission" date="2008-10" db="EMBL/GenBank/DDBJ databases">
        <title>Draft genome sequence of Providencia alcalifaciens (DSM 30120).</title>
        <authorList>
            <person name="Sudarsanam P."/>
            <person name="Ley R."/>
            <person name="Guruge J."/>
            <person name="Turnbaugh P.J."/>
            <person name="Mahowald M."/>
            <person name="Liep D."/>
            <person name="Gordon J."/>
        </authorList>
    </citation>
    <scope>NUCLEOTIDE SEQUENCE [LARGE SCALE GENOMIC DNA]</scope>
    <source>
        <strain evidence="2 3">DSM 30120</strain>
    </source>
</reference>
<dbReference type="GO" id="GO:0032259">
    <property type="term" value="P:methylation"/>
    <property type="evidence" value="ECO:0007669"/>
    <property type="project" value="UniProtKB-KW"/>
</dbReference>
<sequence length="222" mass="25239">MTLNTYDGIKVYTPISLKLYDWWVLSISNNYAWRCNTEAHLLPHFRENIGDNHLDIGVGTGFYLKKSLDKIKKISLVDFNAYSLNYARKYIQDDKLNLCINHDVFKIFPNKLKSSFDSISIFYLLHCLPGTIDVKKQAIENICDLLTNSGVLYGATILGKNIEHNAFGNKLMSIYNKKGIFTNYSDSEDSLENMLSSLFQNVSIRVQGAVALFSAKDKIVSK</sequence>
<proteinExistence type="predicted"/>
<dbReference type="InterPro" id="IPR016584">
    <property type="entry name" value="MeTrfase_VrtF"/>
</dbReference>
<dbReference type="InterPro" id="IPR029063">
    <property type="entry name" value="SAM-dependent_MTases_sf"/>
</dbReference>
<dbReference type="RefSeq" id="WP_006657631.1">
    <property type="nucleotide sequence ID" value="NZ_ABXW01000012.1"/>
</dbReference>
<evidence type="ECO:0000259" key="1">
    <source>
        <dbReference type="Pfam" id="PF08242"/>
    </source>
</evidence>
<dbReference type="eggNOG" id="COG2226">
    <property type="taxonomic scope" value="Bacteria"/>
</dbReference>
<evidence type="ECO:0000313" key="3">
    <source>
        <dbReference type="Proteomes" id="UP000003729"/>
    </source>
</evidence>
<dbReference type="AlphaFoldDB" id="B6XBE9"/>
<name>B6XBE9_9GAMM</name>
<dbReference type="InterPro" id="IPR013217">
    <property type="entry name" value="Methyltransf_12"/>
</dbReference>
<dbReference type="PIRSF" id="PIRSF011491">
    <property type="entry name" value="Mtase_YbcY_prd"/>
    <property type="match status" value="1"/>
</dbReference>
<dbReference type="Gene3D" id="3.40.50.150">
    <property type="entry name" value="Vaccinia Virus protein VP39"/>
    <property type="match status" value="1"/>
</dbReference>
<comment type="caution">
    <text evidence="2">The sequence shown here is derived from an EMBL/GenBank/DDBJ whole genome shotgun (WGS) entry which is preliminary data.</text>
</comment>
<dbReference type="Pfam" id="PF08242">
    <property type="entry name" value="Methyltransf_12"/>
    <property type="match status" value="1"/>
</dbReference>